<evidence type="ECO:0000313" key="3">
    <source>
        <dbReference type="Proteomes" id="UP001283212"/>
    </source>
</evidence>
<accession>A0AAE4SB88</accession>
<dbReference type="EMBL" id="JAWDKB010000001">
    <property type="protein sequence ID" value="MDV0442744.1"/>
    <property type="molecule type" value="Genomic_DNA"/>
</dbReference>
<keyword evidence="1" id="KW-0812">Transmembrane</keyword>
<proteinExistence type="predicted"/>
<comment type="caution">
    <text evidence="2">The sequence shown here is derived from an EMBL/GenBank/DDBJ whole genome shotgun (WGS) entry which is preliminary data.</text>
</comment>
<dbReference type="RefSeq" id="WP_338095291.1">
    <property type="nucleotide sequence ID" value="NZ_JAWDKB010000001.1"/>
</dbReference>
<feature type="transmembrane region" description="Helical" evidence="1">
    <location>
        <begin position="87"/>
        <end position="108"/>
    </location>
</feature>
<keyword evidence="1" id="KW-0472">Membrane</keyword>
<reference evidence="2 3" key="1">
    <citation type="submission" date="2023-06" db="EMBL/GenBank/DDBJ databases">
        <title>Genome sequence of Methancorpusculaceae sp. Cs1.</title>
        <authorList>
            <person name="Protasov E."/>
            <person name="Platt K."/>
            <person name="Poehlein A."/>
            <person name="Daniel R."/>
            <person name="Brune A."/>
        </authorList>
    </citation>
    <scope>NUCLEOTIDE SEQUENCE [LARGE SCALE GENOMIC DNA]</scope>
    <source>
        <strain evidence="2 3">Cs1</strain>
    </source>
</reference>
<keyword evidence="3" id="KW-1185">Reference proteome</keyword>
<dbReference type="Proteomes" id="UP001283212">
    <property type="component" value="Unassembled WGS sequence"/>
</dbReference>
<organism evidence="2 3">
    <name type="scientific">Methanorbis rubei</name>
    <dbReference type="NCBI Taxonomy" id="3028300"/>
    <lineage>
        <taxon>Archaea</taxon>
        <taxon>Methanobacteriati</taxon>
        <taxon>Methanobacteriota</taxon>
        <taxon>Stenosarchaea group</taxon>
        <taxon>Methanomicrobia</taxon>
        <taxon>Methanomicrobiales</taxon>
        <taxon>Methanocorpusculaceae</taxon>
        <taxon>Methanorbis</taxon>
    </lineage>
</organism>
<protein>
    <submittedName>
        <fullName evidence="2">Uncharacterized protein</fullName>
    </submittedName>
</protein>
<evidence type="ECO:0000313" key="2">
    <source>
        <dbReference type="EMBL" id="MDV0442744.1"/>
    </source>
</evidence>
<feature type="transmembrane region" description="Helical" evidence="1">
    <location>
        <begin position="203"/>
        <end position="226"/>
    </location>
</feature>
<feature type="transmembrane region" description="Helical" evidence="1">
    <location>
        <begin position="49"/>
        <end position="67"/>
    </location>
</feature>
<sequence>MRLPHSRYWTRKFFQESSEEKHAELSYTVYLEKYHSIYNEINTLRTKTAIILGFLGVIFTLLFTSYYENSSKIIDSESLTASGDNFMLTFLYILILIYVLVGLAYFLIFCHLHLISPIFDPTPQNKQINDDKLDHNGDIDVFDFQNLSEYLKNMIPDILNTRKFYSVVTGCLDVVFLLCFAMTIVGASKIIGFKPSGFNDGDIVCFAIVSALILSMCIFFTFLLLFGFSSSAKSYYLSGRKGIIRDGIITCLLFWCTCAYICIWPFILSKIAEVTPQAFIDAYPSIVPIVVITIVVVIPVLFVILSLVSYYCYFIKPWMKRSPSPMI</sequence>
<evidence type="ECO:0000256" key="1">
    <source>
        <dbReference type="SAM" id="Phobius"/>
    </source>
</evidence>
<feature type="transmembrane region" description="Helical" evidence="1">
    <location>
        <begin position="287"/>
        <end position="313"/>
    </location>
</feature>
<feature type="transmembrane region" description="Helical" evidence="1">
    <location>
        <begin position="247"/>
        <end position="267"/>
    </location>
</feature>
<gene>
    <name evidence="2" type="ORF">McpCs1_00890</name>
</gene>
<name>A0AAE4SB88_9EURY</name>
<dbReference type="AlphaFoldDB" id="A0AAE4SB88"/>
<feature type="transmembrane region" description="Helical" evidence="1">
    <location>
        <begin position="164"/>
        <end position="191"/>
    </location>
</feature>
<keyword evidence="1" id="KW-1133">Transmembrane helix</keyword>